<accession>A0A2T1C765</accession>
<dbReference type="CDD" id="cd17569">
    <property type="entry name" value="REC_HupR-like"/>
    <property type="match status" value="1"/>
</dbReference>
<dbReference type="AlphaFoldDB" id="A0A2T1C765"/>
<dbReference type="SUPFAM" id="SSF55073">
    <property type="entry name" value="Nucleotide cyclase"/>
    <property type="match status" value="1"/>
</dbReference>
<comment type="caution">
    <text evidence="7">The sequence shown here is derived from an EMBL/GenBank/DDBJ whole genome shotgun (WGS) entry which is preliminary data.</text>
</comment>
<dbReference type="Pfam" id="PF13188">
    <property type="entry name" value="PAS_8"/>
    <property type="match status" value="1"/>
</dbReference>
<dbReference type="SUPFAM" id="SSF55785">
    <property type="entry name" value="PYP-like sensor domain (PAS domain)"/>
    <property type="match status" value="1"/>
</dbReference>
<dbReference type="InterPro" id="IPR035919">
    <property type="entry name" value="EAL_sf"/>
</dbReference>
<dbReference type="InterPro" id="IPR011006">
    <property type="entry name" value="CheY-like_superfamily"/>
</dbReference>
<evidence type="ECO:0000259" key="5">
    <source>
        <dbReference type="PROSITE" id="PS50883"/>
    </source>
</evidence>
<evidence type="ECO:0000259" key="4">
    <source>
        <dbReference type="PROSITE" id="PS50112"/>
    </source>
</evidence>
<evidence type="ECO:0000259" key="6">
    <source>
        <dbReference type="PROSITE" id="PS50887"/>
    </source>
</evidence>
<dbReference type="InterPro" id="IPR001633">
    <property type="entry name" value="EAL_dom"/>
</dbReference>
<keyword evidence="1" id="KW-0597">Phosphoprotein</keyword>
<feature type="domain" description="PAS" evidence="4">
    <location>
        <begin position="154"/>
        <end position="194"/>
    </location>
</feature>
<dbReference type="CDD" id="cd01948">
    <property type="entry name" value="EAL"/>
    <property type="match status" value="1"/>
</dbReference>
<dbReference type="Gene3D" id="3.20.20.450">
    <property type="entry name" value="EAL domain"/>
    <property type="match status" value="1"/>
</dbReference>
<reference evidence="7 8" key="2">
    <citation type="submission" date="2018-03" db="EMBL/GenBank/DDBJ databases">
        <title>The ancient ancestry and fast evolution of plastids.</title>
        <authorList>
            <person name="Moore K.R."/>
            <person name="Magnabosco C."/>
            <person name="Momper L."/>
            <person name="Gold D.A."/>
            <person name="Bosak T."/>
            <person name="Fournier G.P."/>
        </authorList>
    </citation>
    <scope>NUCLEOTIDE SEQUENCE [LARGE SCALE GENOMIC DNA]</scope>
    <source>
        <strain evidence="7 8">CCAP 1448/3</strain>
    </source>
</reference>
<organism evidence="7 8">
    <name type="scientific">Merismopedia glauca CCAP 1448/3</name>
    <dbReference type="NCBI Taxonomy" id="1296344"/>
    <lineage>
        <taxon>Bacteria</taxon>
        <taxon>Bacillati</taxon>
        <taxon>Cyanobacteriota</taxon>
        <taxon>Cyanophyceae</taxon>
        <taxon>Synechococcales</taxon>
        <taxon>Merismopediaceae</taxon>
        <taxon>Merismopedia</taxon>
    </lineage>
</organism>
<dbReference type="InterPro" id="IPR000160">
    <property type="entry name" value="GGDEF_dom"/>
</dbReference>
<dbReference type="PROSITE" id="PS50112">
    <property type="entry name" value="PAS"/>
    <property type="match status" value="1"/>
</dbReference>
<keyword evidence="2" id="KW-0175">Coiled coil</keyword>
<feature type="domain" description="Response regulatory" evidence="3">
    <location>
        <begin position="5"/>
        <end position="128"/>
    </location>
</feature>
<dbReference type="NCBIfam" id="TIGR00254">
    <property type="entry name" value="GGDEF"/>
    <property type="match status" value="1"/>
</dbReference>
<keyword evidence="8" id="KW-1185">Reference proteome</keyword>
<evidence type="ECO:0000313" key="7">
    <source>
        <dbReference type="EMBL" id="PSB04074.1"/>
    </source>
</evidence>
<dbReference type="Gene3D" id="3.40.50.2300">
    <property type="match status" value="1"/>
</dbReference>
<evidence type="ECO:0000259" key="3">
    <source>
        <dbReference type="PROSITE" id="PS50110"/>
    </source>
</evidence>
<dbReference type="Proteomes" id="UP000238762">
    <property type="component" value="Unassembled WGS sequence"/>
</dbReference>
<evidence type="ECO:0000313" key="8">
    <source>
        <dbReference type="Proteomes" id="UP000238762"/>
    </source>
</evidence>
<evidence type="ECO:0000256" key="1">
    <source>
        <dbReference type="PROSITE-ProRule" id="PRU00169"/>
    </source>
</evidence>
<dbReference type="PROSITE" id="PS50110">
    <property type="entry name" value="RESPONSE_REGULATORY"/>
    <property type="match status" value="1"/>
</dbReference>
<dbReference type="SMART" id="SM00448">
    <property type="entry name" value="REC"/>
    <property type="match status" value="1"/>
</dbReference>
<dbReference type="NCBIfam" id="TIGR00229">
    <property type="entry name" value="sensory_box"/>
    <property type="match status" value="1"/>
</dbReference>
<dbReference type="FunFam" id="3.30.70.270:FF:000001">
    <property type="entry name" value="Diguanylate cyclase domain protein"/>
    <property type="match status" value="1"/>
</dbReference>
<dbReference type="GO" id="GO:0000160">
    <property type="term" value="P:phosphorelay signal transduction system"/>
    <property type="evidence" value="ECO:0007669"/>
    <property type="project" value="InterPro"/>
</dbReference>
<feature type="coiled-coil region" evidence="2">
    <location>
        <begin position="134"/>
        <end position="161"/>
    </location>
</feature>
<dbReference type="SUPFAM" id="SSF141868">
    <property type="entry name" value="EAL domain-like"/>
    <property type="match status" value="1"/>
</dbReference>
<dbReference type="Pfam" id="PF00990">
    <property type="entry name" value="GGDEF"/>
    <property type="match status" value="1"/>
</dbReference>
<dbReference type="InterPro" id="IPR043128">
    <property type="entry name" value="Rev_trsase/Diguanyl_cyclase"/>
</dbReference>
<reference evidence="7 8" key="1">
    <citation type="submission" date="2018-02" db="EMBL/GenBank/DDBJ databases">
        <authorList>
            <person name="Cohen D.B."/>
            <person name="Kent A.D."/>
        </authorList>
    </citation>
    <scope>NUCLEOTIDE SEQUENCE [LARGE SCALE GENOMIC DNA]</scope>
    <source>
        <strain evidence="7 8">CCAP 1448/3</strain>
    </source>
</reference>
<dbReference type="PROSITE" id="PS50883">
    <property type="entry name" value="EAL"/>
    <property type="match status" value="1"/>
</dbReference>
<dbReference type="PANTHER" id="PTHR44757:SF2">
    <property type="entry name" value="BIOFILM ARCHITECTURE MAINTENANCE PROTEIN MBAA"/>
    <property type="match status" value="1"/>
</dbReference>
<dbReference type="SMART" id="SM00091">
    <property type="entry name" value="PAS"/>
    <property type="match status" value="1"/>
</dbReference>
<dbReference type="InterPro" id="IPR035965">
    <property type="entry name" value="PAS-like_dom_sf"/>
</dbReference>
<dbReference type="SMART" id="SM00267">
    <property type="entry name" value="GGDEF"/>
    <property type="match status" value="1"/>
</dbReference>
<dbReference type="EMBL" id="PVWJ01000018">
    <property type="protein sequence ID" value="PSB04074.1"/>
    <property type="molecule type" value="Genomic_DNA"/>
</dbReference>
<gene>
    <name evidence="7" type="ORF">C7B64_05400</name>
</gene>
<dbReference type="PROSITE" id="PS50887">
    <property type="entry name" value="GGDEF"/>
    <property type="match status" value="1"/>
</dbReference>
<dbReference type="Gene3D" id="3.30.450.20">
    <property type="entry name" value="PAS domain"/>
    <property type="match status" value="1"/>
</dbReference>
<dbReference type="Pfam" id="PF00072">
    <property type="entry name" value="Response_reg"/>
    <property type="match status" value="1"/>
</dbReference>
<dbReference type="Pfam" id="PF00563">
    <property type="entry name" value="EAL"/>
    <property type="match status" value="1"/>
</dbReference>
<dbReference type="InterPro" id="IPR052155">
    <property type="entry name" value="Biofilm_reg_signaling"/>
</dbReference>
<dbReference type="InterPro" id="IPR000014">
    <property type="entry name" value="PAS"/>
</dbReference>
<dbReference type="Gene3D" id="3.30.70.270">
    <property type="match status" value="1"/>
</dbReference>
<feature type="modified residue" description="4-aspartylphosphate" evidence="1">
    <location>
        <position position="62"/>
    </location>
</feature>
<protein>
    <submittedName>
        <fullName evidence="7">Diguanylate cyclase</fullName>
    </submittedName>
</protein>
<dbReference type="RefSeq" id="WP_106287633.1">
    <property type="nucleotide sequence ID" value="NZ_CAWNTC010000216.1"/>
</dbReference>
<sequence length="715" mass="80723">MLKPAIVCVDDDLLILNSLGEQLSRSLSEEYDIELVTSPSAALEIFSELVSEGIEIPLIISDQGMPEMSGNELLTQIHAQYPHTLTIMLTGQINVDDVAKAVNSGNLYRYIAKPWDETDLILTVKEALRRYAQEQQLTAQSQALRQANEDLEKSLSLLRATLESTADGILVVDSLGNVTHFNQKLLDIWGMMDEVALNGHKNQVLAAIEQQLPDSDPFNHKIREWEQPCSLESYDILTLKNGKIIECYSQIQCLGSQNVGRVWSFQDITERRQTEEIIHYQAHHDCLTGLPNRKQFNERLSQLLAYAHQRQEPLGVLFIDLDHFKVVNDTLGHVLGDRLLQQVVDRLNQCCRSEDMIARWGGDEFTMALPHIHSREDATAIAQRILEALHPSFELEEHQIRISSSIGISIYPEDGSDADTLLKNADTALYQAKELGRNDYQHYAQALNSQSTQRLALENSLYQALERRELLVYYQPQLDSTTGEITHMEALVRWQHPQLGFISPEVFIPLAEQNGLIIQIGKWVLQTACTQAKAWQVMGMPPMTIAVNLSPRQLKHRQLLQTIKHTLTEIGLEPHYLELEITESATLQDVDSTRSILTDLQSMGISIALDDFGTGYSSLSYLKQFPFHSLKIDQSFVRDLLTNHQDVAIVEALLALGRGLNIRVIAEGVETVELKNLLETLGCYYMQGYYFSRPLPSEEATKVLMLKGSKVGSRE</sequence>
<dbReference type="InterPro" id="IPR001789">
    <property type="entry name" value="Sig_transdc_resp-reg_receiver"/>
</dbReference>
<dbReference type="FunFam" id="3.20.20.450:FF:000001">
    <property type="entry name" value="Cyclic di-GMP phosphodiesterase yahA"/>
    <property type="match status" value="1"/>
</dbReference>
<name>A0A2T1C765_9CYAN</name>
<evidence type="ECO:0000256" key="2">
    <source>
        <dbReference type="SAM" id="Coils"/>
    </source>
</evidence>
<feature type="domain" description="GGDEF" evidence="6">
    <location>
        <begin position="312"/>
        <end position="445"/>
    </location>
</feature>
<dbReference type="SMART" id="SM00052">
    <property type="entry name" value="EAL"/>
    <property type="match status" value="1"/>
</dbReference>
<dbReference type="CDD" id="cd01949">
    <property type="entry name" value="GGDEF"/>
    <property type="match status" value="1"/>
</dbReference>
<dbReference type="SUPFAM" id="SSF52172">
    <property type="entry name" value="CheY-like"/>
    <property type="match status" value="1"/>
</dbReference>
<dbReference type="InterPro" id="IPR029787">
    <property type="entry name" value="Nucleotide_cyclase"/>
</dbReference>
<feature type="domain" description="EAL" evidence="5">
    <location>
        <begin position="454"/>
        <end position="708"/>
    </location>
</feature>
<proteinExistence type="predicted"/>
<dbReference type="PANTHER" id="PTHR44757">
    <property type="entry name" value="DIGUANYLATE CYCLASE DGCP"/>
    <property type="match status" value="1"/>
</dbReference>
<dbReference type="OrthoDB" id="9759607at2"/>